<proteinExistence type="predicted"/>
<protein>
    <submittedName>
        <fullName evidence="2">DNA ligase-associated DEXH box helicase</fullName>
    </submittedName>
</protein>
<dbReference type="GO" id="GO:0016874">
    <property type="term" value="F:ligase activity"/>
    <property type="evidence" value="ECO:0007669"/>
    <property type="project" value="UniProtKB-KW"/>
</dbReference>
<feature type="non-terminal residue" evidence="2">
    <location>
        <position position="1"/>
    </location>
</feature>
<dbReference type="Proteomes" id="UP000814010">
    <property type="component" value="Unassembled WGS sequence"/>
</dbReference>
<accession>A0A9Q4A7Q2</accession>
<keyword evidence="2" id="KW-0436">Ligase</keyword>
<dbReference type="InterPro" id="IPR036866">
    <property type="entry name" value="RibonucZ/Hydroxyglut_hydro"/>
</dbReference>
<reference evidence="2" key="1">
    <citation type="submission" date="2019-11" db="EMBL/GenBank/DDBJ databases">
        <title>Epiphytic Pseudomonas syringae from cherry orchards.</title>
        <authorList>
            <person name="Hulin M.T."/>
        </authorList>
    </citation>
    <scope>NUCLEOTIDE SEQUENCE</scope>
    <source>
        <strain evidence="2">PA-2-5E</strain>
    </source>
</reference>
<comment type="caution">
    <text evidence="2">The sequence shown here is derived from an EMBL/GenBank/DDBJ whole genome shotgun (WGS) entry which is preliminary data.</text>
</comment>
<name>A0A9Q4A7Q2_PSESX</name>
<sequence>PLNRVYREGGIRIPETQYAGDFKKTDPALRQALILAPPSAGGSSWMKRFGEYSDAFASGWMMLRGTRRRRGVDRGFVLSDHADWPGLLWAIEQTGAERVMVTHGSVGILVRYLRELGLDAQGFSTEYGDEEDSNPATAEPEAASAGEAQP</sequence>
<evidence type="ECO:0000313" key="3">
    <source>
        <dbReference type="Proteomes" id="UP000814010"/>
    </source>
</evidence>
<organism evidence="2 3">
    <name type="scientific">Pseudomonas syringae</name>
    <dbReference type="NCBI Taxonomy" id="317"/>
    <lineage>
        <taxon>Bacteria</taxon>
        <taxon>Pseudomonadati</taxon>
        <taxon>Pseudomonadota</taxon>
        <taxon>Gammaproteobacteria</taxon>
        <taxon>Pseudomonadales</taxon>
        <taxon>Pseudomonadaceae</taxon>
        <taxon>Pseudomonas</taxon>
    </lineage>
</organism>
<dbReference type="SUPFAM" id="SSF56281">
    <property type="entry name" value="Metallo-hydrolase/oxidoreductase"/>
    <property type="match status" value="1"/>
</dbReference>
<evidence type="ECO:0000313" key="2">
    <source>
        <dbReference type="EMBL" id="MCF5631502.1"/>
    </source>
</evidence>
<feature type="region of interest" description="Disordered" evidence="1">
    <location>
        <begin position="124"/>
        <end position="150"/>
    </location>
</feature>
<dbReference type="AlphaFoldDB" id="A0A9Q4A7Q2"/>
<dbReference type="EMBL" id="WKAE01000270">
    <property type="protein sequence ID" value="MCF5631502.1"/>
    <property type="molecule type" value="Genomic_DNA"/>
</dbReference>
<evidence type="ECO:0000256" key="1">
    <source>
        <dbReference type="SAM" id="MobiDB-lite"/>
    </source>
</evidence>
<gene>
    <name evidence="2" type="ORF">GIV53_19830</name>
</gene>